<dbReference type="EMBL" id="AM930547">
    <property type="protein sequence ID" value="CAP59628.1"/>
    <property type="molecule type" value="Genomic_DNA"/>
</dbReference>
<evidence type="ECO:0000313" key="2">
    <source>
        <dbReference type="EMBL" id="CAP59628.1"/>
    </source>
</evidence>
<feature type="non-terminal residue" evidence="2">
    <location>
        <position position="33"/>
    </location>
</feature>
<dbReference type="AlphaFoldDB" id="B0RZ67"/>
<sequence length="33" mass="3790">HRRDCQRLASRCGQDRAGQTHGHAQLRLLQLHA</sequence>
<gene>
    <name evidence="2" type="primary">RDH13</name>
</gene>
<organism evidence="2">
    <name type="scientific">Bos taurus</name>
    <name type="common">Bovine</name>
    <dbReference type="NCBI Taxonomy" id="9913"/>
    <lineage>
        <taxon>Eukaryota</taxon>
        <taxon>Metazoa</taxon>
        <taxon>Chordata</taxon>
        <taxon>Craniata</taxon>
        <taxon>Vertebrata</taxon>
        <taxon>Euteleostomi</taxon>
        <taxon>Mammalia</taxon>
        <taxon>Eutheria</taxon>
        <taxon>Laurasiatheria</taxon>
        <taxon>Artiodactyla</taxon>
        <taxon>Ruminantia</taxon>
        <taxon>Pecora</taxon>
        <taxon>Bovidae</taxon>
        <taxon>Bovinae</taxon>
        <taxon>Bos</taxon>
    </lineage>
</organism>
<accession>B0RZ67</accession>
<feature type="non-terminal residue" evidence="2">
    <location>
        <position position="1"/>
    </location>
</feature>
<feature type="region of interest" description="Disordered" evidence="1">
    <location>
        <begin position="1"/>
        <end position="22"/>
    </location>
</feature>
<proteinExistence type="predicted"/>
<protein>
    <submittedName>
        <fullName evidence="2">Retinol dehydrogenase 13</fullName>
    </submittedName>
</protein>
<reference evidence="2" key="1">
    <citation type="submission" date="2007-12" db="EMBL/GenBank/DDBJ databases">
        <title>Genes on BTA18 associated with bilateral convergent strabismus with exophthalmus in German Brown Cattle.</title>
        <authorList>
            <person name="Fink S."/>
            <person name="Moemke S."/>
            <person name="Woehlke A."/>
            <person name="Distl O."/>
        </authorList>
    </citation>
    <scope>NUCLEOTIDE SEQUENCE</scope>
</reference>
<dbReference type="OrthoDB" id="191139at2759"/>
<evidence type="ECO:0000256" key="1">
    <source>
        <dbReference type="SAM" id="MobiDB-lite"/>
    </source>
</evidence>
<name>B0RZ67_BOVIN</name>